<sequence length="138" mass="16513">MESKKRTSYTIFIGLVIVLGILFSWNYSTFYGLKTNTKYTYGKIVANWKEGKRDYDYSRYEYQVNGIKFHGKQGDKYPIDKMVVIVYDSENPKYSMIAEYPLELVNKKNDTLMIQEKFVDYSWWNYLPVENVSDIWNE</sequence>
<feature type="transmembrane region" description="Helical" evidence="1">
    <location>
        <begin position="7"/>
        <end position="27"/>
    </location>
</feature>
<dbReference type="Proteomes" id="UP001202717">
    <property type="component" value="Chromosome"/>
</dbReference>
<keyword evidence="3" id="KW-1185">Reference proteome</keyword>
<dbReference type="RefSeq" id="WP_249997601.1">
    <property type="nucleotide sequence ID" value="NZ_CP116221.1"/>
</dbReference>
<name>A0ABY7RUA7_9FLAO</name>
<accession>A0ABY7RUA7</accession>
<dbReference type="EMBL" id="CP116221">
    <property type="protein sequence ID" value="WCO00260.1"/>
    <property type="molecule type" value="Genomic_DNA"/>
</dbReference>
<keyword evidence="1" id="KW-0812">Transmembrane</keyword>
<evidence type="ECO:0000256" key="1">
    <source>
        <dbReference type="SAM" id="Phobius"/>
    </source>
</evidence>
<organism evidence="2 3">
    <name type="scientific">Psychroserpens ponticola</name>
    <dbReference type="NCBI Taxonomy" id="2932268"/>
    <lineage>
        <taxon>Bacteria</taxon>
        <taxon>Pseudomonadati</taxon>
        <taxon>Bacteroidota</taxon>
        <taxon>Flavobacteriia</taxon>
        <taxon>Flavobacteriales</taxon>
        <taxon>Flavobacteriaceae</taxon>
        <taxon>Psychroserpens</taxon>
    </lineage>
</organism>
<evidence type="ECO:0000313" key="3">
    <source>
        <dbReference type="Proteomes" id="UP001202717"/>
    </source>
</evidence>
<protein>
    <submittedName>
        <fullName evidence="2">Uncharacterized protein</fullName>
    </submittedName>
</protein>
<proteinExistence type="predicted"/>
<gene>
    <name evidence="2" type="ORF">MUN68_009250</name>
</gene>
<keyword evidence="1" id="KW-0472">Membrane</keyword>
<reference evidence="2 3" key="1">
    <citation type="submission" date="2023-01" db="EMBL/GenBank/DDBJ databases">
        <title>Psychroserpens ponticola sp. nov., isolated from seawater.</title>
        <authorList>
            <person name="Kristyanto S."/>
            <person name="Jung J."/>
            <person name="Kim J.M."/>
            <person name="Jeon C.O."/>
        </authorList>
    </citation>
    <scope>NUCLEOTIDE SEQUENCE [LARGE SCALE GENOMIC DNA]</scope>
    <source>
        <strain evidence="2 3">MSW6</strain>
    </source>
</reference>
<keyword evidence="1" id="KW-1133">Transmembrane helix</keyword>
<evidence type="ECO:0000313" key="2">
    <source>
        <dbReference type="EMBL" id="WCO00260.1"/>
    </source>
</evidence>